<evidence type="ECO:0000313" key="1">
    <source>
        <dbReference type="EMBL" id="KXH84915.1"/>
    </source>
</evidence>
<name>A0A135WJ63_9FLAO</name>
<dbReference type="Proteomes" id="UP000070513">
    <property type="component" value="Unassembled WGS sequence"/>
</dbReference>
<dbReference type="OrthoDB" id="1038500at2"/>
<dbReference type="InterPro" id="IPR022298">
    <property type="entry name" value="Conjug_transposon_TraN"/>
</dbReference>
<comment type="caution">
    <text evidence="1">The sequence shown here is derived from an EMBL/GenBank/DDBJ whole genome shotgun (WGS) entry which is preliminary data.</text>
</comment>
<dbReference type="NCBIfam" id="TIGR03780">
    <property type="entry name" value="Bac_Flav_CT_N"/>
    <property type="match status" value="1"/>
</dbReference>
<reference evidence="2" key="1">
    <citation type="submission" date="2015-12" db="EMBL/GenBank/DDBJ databases">
        <title>Genome sequence of a biocontrol rhizobacterium Chryseobacterium kwangjuense strain KJ1R5 isolated from pepper (Capsicum annuum L.).</title>
        <authorList>
            <person name="Jeong J.-J."/>
            <person name="Park H."/>
            <person name="Mannaa M."/>
            <person name="Sang M.K."/>
            <person name="Choi I.-G."/>
            <person name="Kim K.D."/>
        </authorList>
    </citation>
    <scope>NUCLEOTIDE SEQUENCE [LARGE SCALE GENOMIC DNA]</scope>
    <source>
        <strain evidence="2">KJ1R5</strain>
    </source>
</reference>
<organism evidence="1 2">
    <name type="scientific">Chryseobacterium kwangjuense</name>
    <dbReference type="NCBI Taxonomy" id="267125"/>
    <lineage>
        <taxon>Bacteria</taxon>
        <taxon>Pseudomonadati</taxon>
        <taxon>Bacteroidota</taxon>
        <taxon>Flavobacteriia</taxon>
        <taxon>Flavobacteriales</taxon>
        <taxon>Weeksellaceae</taxon>
        <taxon>Chryseobacterium group</taxon>
        <taxon>Chryseobacterium</taxon>
    </lineage>
</organism>
<accession>A0A135WJ63</accession>
<dbReference type="RefSeq" id="WP_062648219.1">
    <property type="nucleotide sequence ID" value="NZ_LPUR01000001.1"/>
</dbReference>
<dbReference type="AlphaFoldDB" id="A0A135WJ63"/>
<dbReference type="Pfam" id="PF13595">
    <property type="entry name" value="DUF4138"/>
    <property type="match status" value="1"/>
</dbReference>
<evidence type="ECO:0000313" key="2">
    <source>
        <dbReference type="Proteomes" id="UP000070513"/>
    </source>
</evidence>
<protein>
    <submittedName>
        <fullName evidence="1">Conjugal transfer protein TrbN</fullName>
    </submittedName>
</protein>
<dbReference type="EMBL" id="LPUR01000001">
    <property type="protein sequence ID" value="KXH84915.1"/>
    <property type="molecule type" value="Genomic_DNA"/>
</dbReference>
<sequence length="295" mass="33944">MNIIRNTVVIVLLVGLFIKTFAQQSDLEKGRVEPYRLEVTYNKTTHLIFPVSIRYADLGSVLLTAGIAEDAKNVLRVKATEKDFSEETNFSVITEDGKFYNFNVTYSADPQTLNYDLHKMQQEGERVEQKNVQFEELGFNPPSLTEAVLKTIYQQDKRYIRHIGSKSYGIQFILKGIYVHNGKFYFHIEVKNKSNVPYLIDYCTFKIADKQVGKRTVSQEKQLTPLREYPMMEMISNESSASNVVLVDQFTITDDQILRIALYEKNVGRNQILEIENSDLVNAKPVSDMKIKISQ</sequence>
<reference evidence="1 2" key="2">
    <citation type="journal article" date="2016" name="Genome Announc.">
        <title>Draft Genome Sequence of a Biocontrol Rhizobacterium, Chryseobacterium kwangjuense Strain KJ1R5, Isolated from Pepper (Capsicum annuum).</title>
        <authorList>
            <person name="Jeong J.J."/>
            <person name="Park H."/>
            <person name="Park B.H."/>
            <person name="Mannaa M."/>
            <person name="Sang M.K."/>
            <person name="Choi I.G."/>
            <person name="Kim K.D."/>
        </authorList>
    </citation>
    <scope>NUCLEOTIDE SEQUENCE [LARGE SCALE GENOMIC DNA]</scope>
    <source>
        <strain evidence="1 2">KJ1R5</strain>
    </source>
</reference>
<gene>
    <name evidence="1" type="ORF">AU378_03935</name>
</gene>
<proteinExistence type="predicted"/>